<evidence type="ECO:0000313" key="1">
    <source>
        <dbReference type="Proteomes" id="UP000887565"/>
    </source>
</evidence>
<proteinExistence type="predicted"/>
<dbReference type="WBParaSite" id="nRc.2.0.1.t10617-RA">
    <property type="protein sequence ID" value="nRc.2.0.1.t10617-RA"/>
    <property type="gene ID" value="nRc.2.0.1.g10617"/>
</dbReference>
<protein>
    <submittedName>
        <fullName evidence="2">Uncharacterized protein</fullName>
    </submittedName>
</protein>
<dbReference type="Proteomes" id="UP000887565">
    <property type="component" value="Unplaced"/>
</dbReference>
<dbReference type="AlphaFoldDB" id="A0A915I9S0"/>
<name>A0A915I9S0_ROMCU</name>
<accession>A0A915I9S0</accession>
<reference evidence="2" key="1">
    <citation type="submission" date="2022-11" db="UniProtKB">
        <authorList>
            <consortium name="WormBaseParasite"/>
        </authorList>
    </citation>
    <scope>IDENTIFICATION</scope>
</reference>
<sequence>MFAIEKFSYTVNSYYPYEKYNYVNERRIRHCCIMGKLTASDKDSFATKKAVCATAQKMPATKAGKQRFGSI</sequence>
<evidence type="ECO:0000313" key="2">
    <source>
        <dbReference type="WBParaSite" id="nRc.2.0.1.t10617-RA"/>
    </source>
</evidence>
<keyword evidence="1" id="KW-1185">Reference proteome</keyword>
<organism evidence="1 2">
    <name type="scientific">Romanomermis culicivorax</name>
    <name type="common">Nematode worm</name>
    <dbReference type="NCBI Taxonomy" id="13658"/>
    <lineage>
        <taxon>Eukaryota</taxon>
        <taxon>Metazoa</taxon>
        <taxon>Ecdysozoa</taxon>
        <taxon>Nematoda</taxon>
        <taxon>Enoplea</taxon>
        <taxon>Dorylaimia</taxon>
        <taxon>Mermithida</taxon>
        <taxon>Mermithoidea</taxon>
        <taxon>Mermithidae</taxon>
        <taxon>Romanomermis</taxon>
    </lineage>
</organism>